<comment type="caution">
    <text evidence="2">The sequence shown here is derived from an EMBL/GenBank/DDBJ whole genome shotgun (WGS) entry which is preliminary data.</text>
</comment>
<name>A0ABW3HMT9_9BACL</name>
<evidence type="ECO:0000313" key="2">
    <source>
        <dbReference type="EMBL" id="MFD0958784.1"/>
    </source>
</evidence>
<evidence type="ECO:0000313" key="3">
    <source>
        <dbReference type="Proteomes" id="UP001596989"/>
    </source>
</evidence>
<proteinExistence type="predicted"/>
<keyword evidence="1" id="KW-0472">Membrane</keyword>
<dbReference type="Proteomes" id="UP001596989">
    <property type="component" value="Unassembled WGS sequence"/>
</dbReference>
<keyword evidence="1" id="KW-1133">Transmembrane helix</keyword>
<organism evidence="2 3">
    <name type="scientific">Paenibacillus chungangensis</name>
    <dbReference type="NCBI Taxonomy" id="696535"/>
    <lineage>
        <taxon>Bacteria</taxon>
        <taxon>Bacillati</taxon>
        <taxon>Bacillota</taxon>
        <taxon>Bacilli</taxon>
        <taxon>Bacillales</taxon>
        <taxon>Paenibacillaceae</taxon>
        <taxon>Paenibacillus</taxon>
    </lineage>
</organism>
<feature type="transmembrane region" description="Helical" evidence="1">
    <location>
        <begin position="54"/>
        <end position="73"/>
    </location>
</feature>
<sequence>MNRREKYSRSRKEPVNIHAKKQSVVSKEAVSSEDRALPSRRIKFPSSTNKISKWYYNIMIVLFLVLVVCLFWYGTTFTHQE</sequence>
<gene>
    <name evidence="2" type="ORF">ACFQ2I_05210</name>
</gene>
<dbReference type="RefSeq" id="WP_377562589.1">
    <property type="nucleotide sequence ID" value="NZ_JBHTJZ010000005.1"/>
</dbReference>
<evidence type="ECO:0000256" key="1">
    <source>
        <dbReference type="SAM" id="Phobius"/>
    </source>
</evidence>
<protein>
    <submittedName>
        <fullName evidence="2">Uncharacterized protein</fullName>
    </submittedName>
</protein>
<keyword evidence="1" id="KW-0812">Transmembrane</keyword>
<reference evidence="3" key="1">
    <citation type="journal article" date="2019" name="Int. J. Syst. Evol. Microbiol.">
        <title>The Global Catalogue of Microorganisms (GCM) 10K type strain sequencing project: providing services to taxonomists for standard genome sequencing and annotation.</title>
        <authorList>
            <consortium name="The Broad Institute Genomics Platform"/>
            <consortium name="The Broad Institute Genome Sequencing Center for Infectious Disease"/>
            <person name="Wu L."/>
            <person name="Ma J."/>
        </authorList>
    </citation>
    <scope>NUCLEOTIDE SEQUENCE [LARGE SCALE GENOMIC DNA]</scope>
    <source>
        <strain evidence="3">CCUG 59129</strain>
    </source>
</reference>
<keyword evidence="3" id="KW-1185">Reference proteome</keyword>
<accession>A0ABW3HMT9</accession>
<dbReference type="EMBL" id="JBHTJZ010000005">
    <property type="protein sequence ID" value="MFD0958784.1"/>
    <property type="molecule type" value="Genomic_DNA"/>
</dbReference>